<dbReference type="InParanoid" id="A0A1U7Z2M8"/>
<dbReference type="OrthoDB" id="194358at2759"/>
<evidence type="ECO:0000256" key="6">
    <source>
        <dbReference type="SAM" id="MobiDB-lite"/>
    </source>
</evidence>
<dbReference type="OMA" id="CTFTTFR"/>
<dbReference type="Pfam" id="PF12796">
    <property type="entry name" value="Ank_2"/>
    <property type="match status" value="1"/>
</dbReference>
<dbReference type="PANTHER" id="PTHR47794">
    <property type="entry name" value="VACUOLAR PROTEIN SORTING-ASSOCIATED PROTEIN 27"/>
    <property type="match status" value="1"/>
</dbReference>
<evidence type="ECO:0000313" key="9">
    <source>
        <dbReference type="RefSeq" id="XP_010247395.1"/>
    </source>
</evidence>
<protein>
    <submittedName>
        <fullName evidence="9">Vacuolar protein sorting-associated protein 27</fullName>
    </submittedName>
</protein>
<dbReference type="GO" id="GO:0006623">
    <property type="term" value="P:protein targeting to vacuole"/>
    <property type="evidence" value="ECO:0000318"/>
    <property type="project" value="GO_Central"/>
</dbReference>
<keyword evidence="2 5" id="KW-0863">Zinc-finger</keyword>
<keyword evidence="3" id="KW-0862">Zinc</keyword>
<feature type="region of interest" description="Disordered" evidence="6">
    <location>
        <begin position="143"/>
        <end position="170"/>
    </location>
</feature>
<accession>A0A1U7Z2M8</accession>
<dbReference type="AlphaFoldDB" id="A0A1U7Z2M8"/>
<dbReference type="STRING" id="4432.A0A1U7Z2M8"/>
<keyword evidence="1" id="KW-0479">Metal-binding</keyword>
<evidence type="ECO:0000256" key="2">
    <source>
        <dbReference type="ARBA" id="ARBA00022771"/>
    </source>
</evidence>
<dbReference type="PANTHER" id="PTHR47794:SF1">
    <property type="entry name" value="VACUOLAR PROTEIN SORTING-ASSOCIATED PROTEIN 27"/>
    <property type="match status" value="1"/>
</dbReference>
<dbReference type="CDD" id="cd15760">
    <property type="entry name" value="FYVE_scVPS27p_like"/>
    <property type="match status" value="1"/>
</dbReference>
<feature type="compositionally biased region" description="Polar residues" evidence="6">
    <location>
        <begin position="158"/>
        <end position="170"/>
    </location>
</feature>
<dbReference type="GO" id="GO:0033565">
    <property type="term" value="C:ESCRT-0 complex"/>
    <property type="evidence" value="ECO:0000318"/>
    <property type="project" value="GO_Central"/>
</dbReference>
<dbReference type="InterPro" id="IPR011011">
    <property type="entry name" value="Znf_FYVE_PHD"/>
</dbReference>
<evidence type="ECO:0000256" key="5">
    <source>
        <dbReference type="PROSITE-ProRule" id="PRU00091"/>
    </source>
</evidence>
<sequence length="283" mass="30912">MSSEPPPFQEAARCDVCKCSFNTFRRRHHCRCCGRTLCHEHSSNQMALPQFGIQSNVRVCSDCFNDSRSGKDDPQASSNIIDAATDMVSRVDITGADAKDHSVVSLQPVVDSSECKCGMPLCICEAPVPALDPDPLKMHTASLSTAQSNPRPKKMENITKQSTVSSSRPSSFISLGQLNNGLLDKPRMDYEATGEGLREAVKNSDIAAVKRLLSEGVDANYCDKQGLSLLHLASLFNQTEIAFILMDYGANLDYKNAQGETPLDCAPIMLQYKMRKKIGEDGA</sequence>
<dbReference type="GO" id="GO:0008270">
    <property type="term" value="F:zinc ion binding"/>
    <property type="evidence" value="ECO:0007669"/>
    <property type="project" value="UniProtKB-KW"/>
</dbReference>
<dbReference type="Proteomes" id="UP000189703">
    <property type="component" value="Unplaced"/>
</dbReference>
<dbReference type="Gene3D" id="3.30.40.10">
    <property type="entry name" value="Zinc/RING finger domain, C3HC4 (zinc finger)"/>
    <property type="match status" value="1"/>
</dbReference>
<keyword evidence="8" id="KW-1185">Reference proteome</keyword>
<dbReference type="SMART" id="SM00064">
    <property type="entry name" value="FYVE"/>
    <property type="match status" value="1"/>
</dbReference>
<evidence type="ECO:0000256" key="4">
    <source>
        <dbReference type="PROSITE-ProRule" id="PRU00023"/>
    </source>
</evidence>
<proteinExistence type="predicted"/>
<dbReference type="Pfam" id="PF01363">
    <property type="entry name" value="FYVE"/>
    <property type="match status" value="1"/>
</dbReference>
<dbReference type="GO" id="GO:0032266">
    <property type="term" value="F:phosphatidylinositol-3-phosphate binding"/>
    <property type="evidence" value="ECO:0000318"/>
    <property type="project" value="GO_Central"/>
</dbReference>
<dbReference type="GeneID" id="104590426"/>
<dbReference type="PROSITE" id="PS50178">
    <property type="entry name" value="ZF_FYVE"/>
    <property type="match status" value="1"/>
</dbReference>
<reference evidence="9" key="1">
    <citation type="submission" date="2025-08" db="UniProtKB">
        <authorList>
            <consortium name="RefSeq"/>
        </authorList>
    </citation>
    <scope>IDENTIFICATION</scope>
</reference>
<dbReference type="Gene3D" id="1.25.40.20">
    <property type="entry name" value="Ankyrin repeat-containing domain"/>
    <property type="match status" value="1"/>
</dbReference>
<evidence type="ECO:0000259" key="7">
    <source>
        <dbReference type="PROSITE" id="PS50178"/>
    </source>
</evidence>
<dbReference type="InterPro" id="IPR013083">
    <property type="entry name" value="Znf_RING/FYVE/PHD"/>
</dbReference>
<dbReference type="SUPFAM" id="SSF57903">
    <property type="entry name" value="FYVE/PHD zinc finger"/>
    <property type="match status" value="1"/>
</dbReference>
<dbReference type="eggNOG" id="KOG1818">
    <property type="taxonomic scope" value="Eukaryota"/>
</dbReference>
<dbReference type="InterPro" id="IPR017455">
    <property type="entry name" value="Znf_FYVE-rel"/>
</dbReference>
<dbReference type="KEGG" id="nnu:104590426"/>
<evidence type="ECO:0000256" key="3">
    <source>
        <dbReference type="ARBA" id="ARBA00022833"/>
    </source>
</evidence>
<dbReference type="PROSITE" id="PS50297">
    <property type="entry name" value="ANK_REP_REGION"/>
    <property type="match status" value="1"/>
</dbReference>
<dbReference type="FunCoup" id="A0A1U7Z2M8">
    <property type="interactions" value="1051"/>
</dbReference>
<feature type="domain" description="FYVE-type" evidence="7">
    <location>
        <begin position="8"/>
        <end position="68"/>
    </location>
</feature>
<dbReference type="SUPFAM" id="SSF48403">
    <property type="entry name" value="Ankyrin repeat"/>
    <property type="match status" value="1"/>
</dbReference>
<dbReference type="InterPro" id="IPR000306">
    <property type="entry name" value="Znf_FYVE"/>
</dbReference>
<dbReference type="GO" id="GO:0043328">
    <property type="term" value="P:protein transport to vacuole involved in ubiquitin-dependent protein catabolic process via the multivesicular body sorting pathway"/>
    <property type="evidence" value="ECO:0000318"/>
    <property type="project" value="GO_Central"/>
</dbReference>
<dbReference type="InterPro" id="IPR036770">
    <property type="entry name" value="Ankyrin_rpt-contain_sf"/>
</dbReference>
<dbReference type="InterPro" id="IPR002110">
    <property type="entry name" value="Ankyrin_rpt"/>
</dbReference>
<name>A0A1U7Z2M8_NELNU</name>
<evidence type="ECO:0000313" key="8">
    <source>
        <dbReference type="Proteomes" id="UP000189703"/>
    </source>
</evidence>
<dbReference type="PROSITE" id="PS50088">
    <property type="entry name" value="ANK_REPEAT"/>
    <property type="match status" value="1"/>
</dbReference>
<organism evidence="8 9">
    <name type="scientific">Nelumbo nucifera</name>
    <name type="common">Sacred lotus</name>
    <dbReference type="NCBI Taxonomy" id="4432"/>
    <lineage>
        <taxon>Eukaryota</taxon>
        <taxon>Viridiplantae</taxon>
        <taxon>Streptophyta</taxon>
        <taxon>Embryophyta</taxon>
        <taxon>Tracheophyta</taxon>
        <taxon>Spermatophyta</taxon>
        <taxon>Magnoliopsida</taxon>
        <taxon>Proteales</taxon>
        <taxon>Nelumbonaceae</taxon>
        <taxon>Nelumbo</taxon>
    </lineage>
</organism>
<dbReference type="GO" id="GO:0043130">
    <property type="term" value="F:ubiquitin binding"/>
    <property type="evidence" value="ECO:0000318"/>
    <property type="project" value="GO_Central"/>
</dbReference>
<dbReference type="RefSeq" id="XP_010247395.1">
    <property type="nucleotide sequence ID" value="XM_010249093.2"/>
</dbReference>
<keyword evidence="4" id="KW-0040">ANK repeat</keyword>
<feature type="repeat" description="ANK" evidence="4">
    <location>
        <begin position="225"/>
        <end position="257"/>
    </location>
</feature>
<gene>
    <name evidence="9" type="primary">LOC104590426</name>
</gene>
<evidence type="ECO:0000256" key="1">
    <source>
        <dbReference type="ARBA" id="ARBA00022723"/>
    </source>
</evidence>